<dbReference type="AlphaFoldDB" id="A0A7W9ZI70"/>
<dbReference type="InterPro" id="IPR043137">
    <property type="entry name" value="GGT_ssub_C"/>
</dbReference>
<dbReference type="EC" id="2.3.2.2" evidence="1"/>
<reference evidence="1 2" key="1">
    <citation type="submission" date="2020-08" db="EMBL/GenBank/DDBJ databases">
        <title>Genomic Encyclopedia of Type Strains, Phase IV (KMG-IV): sequencing the most valuable type-strain genomes for metagenomic binning, comparative biology and taxonomic classification.</title>
        <authorList>
            <person name="Goeker M."/>
        </authorList>
    </citation>
    <scope>NUCLEOTIDE SEQUENCE [LARGE SCALE GENOMIC DNA]</scope>
    <source>
        <strain evidence="1 2">DSM 11590</strain>
    </source>
</reference>
<dbReference type="SUPFAM" id="SSF56235">
    <property type="entry name" value="N-terminal nucleophile aminohydrolases (Ntn hydrolases)"/>
    <property type="match status" value="1"/>
</dbReference>
<keyword evidence="2" id="KW-1185">Reference proteome</keyword>
<protein>
    <submittedName>
        <fullName evidence="1">Gamma-glutamyltranspeptidase/glutathione hydrolase</fullName>
        <ecNumber evidence="1">2.3.2.2</ecNumber>
        <ecNumber evidence="1">3.4.19.13</ecNumber>
    </submittedName>
</protein>
<dbReference type="EC" id="3.4.19.13" evidence="1"/>
<dbReference type="RefSeq" id="WP_311769121.1">
    <property type="nucleotide sequence ID" value="NZ_JACIIX010000007.1"/>
</dbReference>
<dbReference type="Gene3D" id="3.60.20.40">
    <property type="match status" value="1"/>
</dbReference>
<keyword evidence="1" id="KW-0012">Acyltransferase</keyword>
<dbReference type="PRINTS" id="PR01210">
    <property type="entry name" value="GGTRANSPTASE"/>
</dbReference>
<dbReference type="InterPro" id="IPR043138">
    <property type="entry name" value="GGT_lsub"/>
</dbReference>
<sequence>MLHTASALRGLIAAPHHLAAQSGLAVLRDGGNAIEAMVAAAATIAVVYPHMNSLGGDGFWLIHEPGRPPVSIDGSGAAARQADPALYRGKGFSAMPLHGPLAACTVAGTVSGWQSALEISSGRWGGTLPLDRLLEDAIHYARHGFPVASALHQMARRQRPVLEAVPGFRDFMLIGGSVPAEGAILRTPALATTLELLARNGLDDFYRGEIARRIAADLARCGSPLKAEDLARHRPVRRRPLATQVDGGISLFNAPPPTQGLTALMILALVDRLNPTEAEGFDHVHAIVEATKVALKVRNAHITDPLSMEVHPTTYLHDSVLDRLADGIDRHRAAPWPARLGDGDTVYLCAADGEGRMVSFIQSVYHGFGSGVVLPETGILWHNRGAGFTLEQNHPNCLKPGRKPMHTLAPAMAKFRDGRVMAFGTMGGDGQPQTQAALFTRYARFGQSLQQAVSAPRWVLGKSYGDSKPHDLKLENRFSPALYAALERAGHENTVLGAFEDIMGHAAAVVRHPDGLLEGAADPRSNGVVAAF</sequence>
<dbReference type="Pfam" id="PF01019">
    <property type="entry name" value="G_glu_transpept"/>
    <property type="match status" value="1"/>
</dbReference>
<evidence type="ECO:0000313" key="2">
    <source>
        <dbReference type="Proteomes" id="UP000544872"/>
    </source>
</evidence>
<accession>A0A7W9ZI70</accession>
<dbReference type="GO" id="GO:0036374">
    <property type="term" value="F:glutathione hydrolase activity"/>
    <property type="evidence" value="ECO:0007669"/>
    <property type="project" value="UniProtKB-EC"/>
</dbReference>
<dbReference type="Proteomes" id="UP000544872">
    <property type="component" value="Unassembled WGS sequence"/>
</dbReference>
<dbReference type="PANTHER" id="PTHR43881">
    <property type="entry name" value="GAMMA-GLUTAMYLTRANSPEPTIDASE (AFU_ORTHOLOGUE AFUA_4G13580)"/>
    <property type="match status" value="1"/>
</dbReference>
<comment type="caution">
    <text evidence="1">The sequence shown here is derived from an EMBL/GenBank/DDBJ whole genome shotgun (WGS) entry which is preliminary data.</text>
</comment>
<dbReference type="PANTHER" id="PTHR43881:SF5">
    <property type="entry name" value="GAMMA-GLUTAMYLTRANSPEPTIDASE"/>
    <property type="match status" value="1"/>
</dbReference>
<dbReference type="GO" id="GO:0103068">
    <property type="term" value="F:leukotriene C4 gamma-glutamyl transferase activity"/>
    <property type="evidence" value="ECO:0007669"/>
    <property type="project" value="UniProtKB-EC"/>
</dbReference>
<organism evidence="1 2">
    <name type="scientific">Novispirillum itersonii</name>
    <name type="common">Aquaspirillum itersonii</name>
    <dbReference type="NCBI Taxonomy" id="189"/>
    <lineage>
        <taxon>Bacteria</taxon>
        <taxon>Pseudomonadati</taxon>
        <taxon>Pseudomonadota</taxon>
        <taxon>Alphaproteobacteria</taxon>
        <taxon>Rhodospirillales</taxon>
        <taxon>Novispirillaceae</taxon>
        <taxon>Novispirillum</taxon>
    </lineage>
</organism>
<gene>
    <name evidence="1" type="ORF">FHS48_002144</name>
</gene>
<keyword evidence="1" id="KW-0378">Hydrolase</keyword>
<keyword evidence="1" id="KW-0808">Transferase</keyword>
<dbReference type="InterPro" id="IPR029055">
    <property type="entry name" value="Ntn_hydrolases_N"/>
</dbReference>
<dbReference type="Gene3D" id="1.10.246.130">
    <property type="match status" value="1"/>
</dbReference>
<evidence type="ECO:0000313" key="1">
    <source>
        <dbReference type="EMBL" id="MBB6210719.1"/>
    </source>
</evidence>
<dbReference type="InterPro" id="IPR052896">
    <property type="entry name" value="GGT-like_enzyme"/>
</dbReference>
<name>A0A7W9ZI70_NOVIT</name>
<proteinExistence type="predicted"/>
<dbReference type="EMBL" id="JACIIX010000007">
    <property type="protein sequence ID" value="MBB6210719.1"/>
    <property type="molecule type" value="Genomic_DNA"/>
</dbReference>